<reference evidence="2" key="1">
    <citation type="submission" date="2021-03" db="EMBL/GenBank/DDBJ databases">
        <authorList>
            <person name="Tagirdzhanova G."/>
        </authorList>
    </citation>
    <scope>NUCLEOTIDE SEQUENCE</scope>
</reference>
<dbReference type="Pfam" id="PF22998">
    <property type="entry name" value="GNAT_LYC1-like"/>
    <property type="match status" value="1"/>
</dbReference>
<evidence type="ECO:0000259" key="1">
    <source>
        <dbReference type="Pfam" id="PF22998"/>
    </source>
</evidence>
<dbReference type="InterPro" id="IPR053013">
    <property type="entry name" value="LAT"/>
</dbReference>
<dbReference type="AlphaFoldDB" id="A0A8H3FUE7"/>
<gene>
    <name evidence="2" type="ORF">HETSPECPRED_008361</name>
</gene>
<sequence>MSNTDGIVEDVIVHGIASVFCPPEYRRRGYAARHMTELVKALRTWQSDQGRVAGSVLYSDIGKSFYAKFGWKPNLTNWHVEIRSKNMPRSPLTQGLIEDDLGELCRRDEVSIREIMARRTDEVKTLITILPDLDHMLWHIAKENFATKWLFGKRPRAKGSIAGPPGSQVWAIWTHRYYVHPNMEASSNTLYILRLVVEGDDCVTKPTPIEKNDMRTKGPLNQAESLIAVLQHALAEAAEWKLNHVKLWEPSPWVQDVIKGSNINHRIIEREEDSIASGLWYGENGGYEASPKWINNEHYAWC</sequence>
<dbReference type="Proteomes" id="UP000664521">
    <property type="component" value="Unassembled WGS sequence"/>
</dbReference>
<dbReference type="InterPro" id="IPR055100">
    <property type="entry name" value="GNAT_LYC1-like"/>
</dbReference>
<keyword evidence="3" id="KW-1185">Reference proteome</keyword>
<evidence type="ECO:0000313" key="3">
    <source>
        <dbReference type="Proteomes" id="UP000664521"/>
    </source>
</evidence>
<dbReference type="EMBL" id="CAJPDS010000063">
    <property type="protein sequence ID" value="CAF9932441.1"/>
    <property type="molecule type" value="Genomic_DNA"/>
</dbReference>
<accession>A0A8H3FUE7</accession>
<dbReference type="Gene3D" id="3.40.630.30">
    <property type="match status" value="1"/>
</dbReference>
<organism evidence="2 3">
    <name type="scientific">Heterodermia speciosa</name>
    <dbReference type="NCBI Taxonomy" id="116794"/>
    <lineage>
        <taxon>Eukaryota</taxon>
        <taxon>Fungi</taxon>
        <taxon>Dikarya</taxon>
        <taxon>Ascomycota</taxon>
        <taxon>Pezizomycotina</taxon>
        <taxon>Lecanoromycetes</taxon>
        <taxon>OSLEUM clade</taxon>
        <taxon>Lecanoromycetidae</taxon>
        <taxon>Caliciales</taxon>
        <taxon>Physciaceae</taxon>
        <taxon>Heterodermia</taxon>
    </lineage>
</organism>
<dbReference type="InterPro" id="IPR016181">
    <property type="entry name" value="Acyl_CoA_acyltransferase"/>
</dbReference>
<name>A0A8H3FUE7_9LECA</name>
<evidence type="ECO:0000313" key="2">
    <source>
        <dbReference type="EMBL" id="CAF9932441.1"/>
    </source>
</evidence>
<dbReference type="PANTHER" id="PTHR34815">
    <property type="entry name" value="LYSINE ACETYLTRANSFERASE"/>
    <property type="match status" value="1"/>
</dbReference>
<protein>
    <recommendedName>
        <fullName evidence="1">LYC1 C-terminal domain-containing protein</fullName>
    </recommendedName>
</protein>
<feature type="domain" description="LYC1 C-terminal" evidence="1">
    <location>
        <begin position="81"/>
        <end position="302"/>
    </location>
</feature>
<comment type="caution">
    <text evidence="2">The sequence shown here is derived from an EMBL/GenBank/DDBJ whole genome shotgun (WGS) entry which is preliminary data.</text>
</comment>
<dbReference type="PANTHER" id="PTHR34815:SF2">
    <property type="entry name" value="N-ACETYLTRANSFERASE DOMAIN-CONTAINING PROTEIN"/>
    <property type="match status" value="1"/>
</dbReference>
<dbReference type="SUPFAM" id="SSF55729">
    <property type="entry name" value="Acyl-CoA N-acyltransferases (Nat)"/>
    <property type="match status" value="1"/>
</dbReference>
<dbReference type="OrthoDB" id="2020070at2759"/>
<proteinExistence type="predicted"/>